<evidence type="ECO:0000313" key="4">
    <source>
        <dbReference type="Proteomes" id="UP001456562"/>
    </source>
</evidence>
<evidence type="ECO:0000313" key="3">
    <source>
        <dbReference type="Proteomes" id="UP000509345"/>
    </source>
</evidence>
<dbReference type="EMBL" id="JBEJUE010000042">
    <property type="protein sequence ID" value="MER0428752.1"/>
    <property type="molecule type" value="Genomic_DNA"/>
</dbReference>
<dbReference type="Proteomes" id="UP000509345">
    <property type="component" value="Plasmid unnamed1"/>
</dbReference>
<evidence type="ECO:0000313" key="1">
    <source>
        <dbReference type="EMBL" id="MER0428752.1"/>
    </source>
</evidence>
<gene>
    <name evidence="1" type="ORF">ABR748_31755</name>
    <name evidence="2" type="ORF">HUT09_35505</name>
</gene>
<geneLocation type="plasmid" evidence="2 3">
    <name>unnamed1</name>
</geneLocation>
<dbReference type="Proteomes" id="UP001456562">
    <property type="component" value="Unassembled WGS sequence"/>
</dbReference>
<proteinExistence type="predicted"/>
<organism evidence="2 3">
    <name type="scientific">Streptomyces microflavus</name>
    <name type="common">Streptomyces lipmanii</name>
    <dbReference type="NCBI Taxonomy" id="1919"/>
    <lineage>
        <taxon>Bacteria</taxon>
        <taxon>Bacillati</taxon>
        <taxon>Actinomycetota</taxon>
        <taxon>Actinomycetes</taxon>
        <taxon>Kitasatosporales</taxon>
        <taxon>Streptomycetaceae</taxon>
        <taxon>Streptomyces</taxon>
    </lineage>
</organism>
<keyword evidence="4" id="KW-1185">Reference proteome</keyword>
<dbReference type="RefSeq" id="WP_176145721.1">
    <property type="nucleotide sequence ID" value="NZ_CP054927.1"/>
</dbReference>
<keyword evidence="2" id="KW-0614">Plasmid</keyword>
<evidence type="ECO:0000313" key="2">
    <source>
        <dbReference type="EMBL" id="QKW47845.1"/>
    </source>
</evidence>
<dbReference type="GeneID" id="87636576"/>
<dbReference type="AlphaFoldDB" id="A0A7H8N049"/>
<protein>
    <submittedName>
        <fullName evidence="2">Uncharacterized protein</fullName>
    </submittedName>
</protein>
<dbReference type="EMBL" id="CP054927">
    <property type="protein sequence ID" value="QKW47845.1"/>
    <property type="molecule type" value="Genomic_DNA"/>
</dbReference>
<accession>A0A7H8N049</accession>
<name>A0A7H8N049_STRMI</name>
<reference evidence="2 3" key="1">
    <citation type="submission" date="2020-06" db="EMBL/GenBank/DDBJ databases">
        <title>Genome mining for natural products.</title>
        <authorList>
            <person name="Zhang B."/>
            <person name="Shi J."/>
            <person name="Ge H."/>
        </authorList>
    </citation>
    <scope>NUCLEOTIDE SEQUENCE [LARGE SCALE GENOMIC DNA]</scope>
    <source>
        <strain evidence="2 3">NA06532</strain>
        <plasmid evidence="2 3">unnamed1</plasmid>
    </source>
</reference>
<reference evidence="1 4" key="2">
    <citation type="submission" date="2024-01" db="EMBL/GenBank/DDBJ databases">
        <title>Metagenomic exploration of the rhizosphere soil microbial community and their significance in facilitating the development of wild simulated ginseng.</title>
        <authorList>
            <person name="Huang J."/>
        </authorList>
    </citation>
    <scope>NUCLEOTIDE SEQUENCE [LARGE SCALE GENOMIC DNA]</scope>
    <source>
        <strain evidence="1 4">WY141</strain>
    </source>
</reference>
<sequence>MDAEGVLRGQAFVLRDRHTAVLMHQWFDRAGPRGTPTLLVDRAVMQTLGSPGVNSFDFEGSVVPGIDRFMAGFGAQAVGYGQFRWQQDWREDPAGRFG</sequence>